<evidence type="ECO:0000313" key="17">
    <source>
        <dbReference type="EMBL" id="KKU90207.1"/>
    </source>
</evidence>
<evidence type="ECO:0000256" key="5">
    <source>
        <dbReference type="ARBA" id="ARBA00022723"/>
    </source>
</evidence>
<keyword evidence="5" id="KW-0479">Metal-binding</keyword>
<dbReference type="Pfam" id="PF00117">
    <property type="entry name" value="GATase"/>
    <property type="match status" value="1"/>
</dbReference>
<evidence type="ECO:0000256" key="6">
    <source>
        <dbReference type="ARBA" id="ARBA00022741"/>
    </source>
</evidence>
<dbReference type="InterPro" id="IPR029062">
    <property type="entry name" value="Class_I_gatase-like"/>
</dbReference>
<evidence type="ECO:0000256" key="1">
    <source>
        <dbReference type="ARBA" id="ARBA00005171"/>
    </source>
</evidence>
<dbReference type="EC" id="6.3.4.2" evidence="3"/>
<keyword evidence="7" id="KW-0067">ATP-binding</keyword>
<evidence type="ECO:0000313" key="18">
    <source>
        <dbReference type="Proteomes" id="UP000033882"/>
    </source>
</evidence>
<dbReference type="NCBIfam" id="NF003792">
    <property type="entry name" value="PRK05380.1"/>
    <property type="match status" value="1"/>
</dbReference>
<evidence type="ECO:0000256" key="8">
    <source>
        <dbReference type="ARBA" id="ARBA00022842"/>
    </source>
</evidence>
<keyword evidence="6" id="KW-0547">Nucleotide-binding</keyword>
<keyword evidence="10" id="KW-0665">Pyrimidine biosynthesis</keyword>
<evidence type="ECO:0000259" key="16">
    <source>
        <dbReference type="Pfam" id="PF06418"/>
    </source>
</evidence>
<dbReference type="InterPro" id="IPR033828">
    <property type="entry name" value="GATase1_CTP_Synthase"/>
</dbReference>
<sequence>MASLKYIFVTGGVMSGVGKGVAAASIAKILQSKGFAVTALKIDPYVNVDAGTMNPTEHGEVFVLDDGMECDQDMGNYERFLNTSLSSANYMTTGSVYLSLINRERSLAFEGKCVEVVPHVPLEVIERINKAAKKEKADIVIVEIGGTVGEYQNVLFLEAVRMLKARNHDDVALVLVSYLPQQGEGGELKTKPTQYAVRTLNSAALQPDVILARAKIALDKPRKEKIAFNCNLDSDAVISAPDVKSIYDIPINFEHDNLSGILMKRLRLKPRKNDLKDWKAFVNKTHAVTKPVKVGIVGKYFSSGEFVLADSYISVIEAVKHAAYAEGRIPEIHWLNAGDFDPLGVGTKMSKDNLKLLKQYDGVIVPGGFGNRGIEGKISVIGYLREQKIPFFGLCYGMQLATVEFARNVAGLKGAHTTEVDKKATYPVIDILPEQREKMAQKEYGATMRLGAYPAVVEKGTHAHMAYKGSHFQIEGNKRRKEDKLKLPADELVIFERHRHRYEVNPIYVEKLQEKGLVFSGTSPDRRLMEIVELPKTKHPFFLATQFHPEFTARPLAPHPLFVAFVKAAIQMPKNGKGKMK</sequence>
<dbReference type="InterPro" id="IPR017456">
    <property type="entry name" value="CTP_synthase_N"/>
</dbReference>
<evidence type="ECO:0000256" key="14">
    <source>
        <dbReference type="ARBA" id="ARBA00083191"/>
    </source>
</evidence>
<evidence type="ECO:0000256" key="10">
    <source>
        <dbReference type="ARBA" id="ARBA00022975"/>
    </source>
</evidence>
<dbReference type="PANTHER" id="PTHR11550">
    <property type="entry name" value="CTP SYNTHASE"/>
    <property type="match status" value="1"/>
</dbReference>
<dbReference type="GO" id="GO:0003883">
    <property type="term" value="F:CTP synthase activity"/>
    <property type="evidence" value="ECO:0007669"/>
    <property type="project" value="UniProtKB-EC"/>
</dbReference>
<comment type="caution">
    <text evidence="17">The sequence shown here is derived from an EMBL/GenBank/DDBJ whole genome shotgun (WGS) entry which is preliminary data.</text>
</comment>
<dbReference type="EMBL" id="LCPB01000005">
    <property type="protein sequence ID" value="KKU90207.1"/>
    <property type="molecule type" value="Genomic_DNA"/>
</dbReference>
<dbReference type="Gene3D" id="3.40.50.300">
    <property type="entry name" value="P-loop containing nucleotide triphosphate hydrolases"/>
    <property type="match status" value="1"/>
</dbReference>
<dbReference type="UniPathway" id="UPA00159">
    <property type="reaction ID" value="UER00277"/>
</dbReference>
<evidence type="ECO:0000256" key="7">
    <source>
        <dbReference type="ARBA" id="ARBA00022840"/>
    </source>
</evidence>
<evidence type="ECO:0000256" key="12">
    <source>
        <dbReference type="ARBA" id="ARBA00075170"/>
    </source>
</evidence>
<reference evidence="17 18" key="1">
    <citation type="journal article" date="2015" name="Nature">
        <title>rRNA introns, odd ribosomes, and small enigmatic genomes across a large radiation of phyla.</title>
        <authorList>
            <person name="Brown C.T."/>
            <person name="Hug L.A."/>
            <person name="Thomas B.C."/>
            <person name="Sharon I."/>
            <person name="Castelle C.J."/>
            <person name="Singh A."/>
            <person name="Wilkins M.J."/>
            <person name="Williams K.H."/>
            <person name="Banfield J.F."/>
        </authorList>
    </citation>
    <scope>NUCLEOTIDE SEQUENCE [LARGE SCALE GENOMIC DNA]</scope>
</reference>
<dbReference type="PANTHER" id="PTHR11550:SF0">
    <property type="entry name" value="CTP SYNTHASE-RELATED"/>
    <property type="match status" value="1"/>
</dbReference>
<dbReference type="SUPFAM" id="SSF52317">
    <property type="entry name" value="Class I glutamine amidotransferase-like"/>
    <property type="match status" value="1"/>
</dbReference>
<dbReference type="AlphaFoldDB" id="A0A0G1U7X9"/>
<dbReference type="NCBIfam" id="TIGR00337">
    <property type="entry name" value="PyrG"/>
    <property type="match status" value="1"/>
</dbReference>
<dbReference type="GO" id="GO:0005524">
    <property type="term" value="F:ATP binding"/>
    <property type="evidence" value="ECO:0007669"/>
    <property type="project" value="UniProtKB-KW"/>
</dbReference>
<dbReference type="GO" id="GO:0044210">
    <property type="term" value="P:'de novo' CTP biosynthetic process"/>
    <property type="evidence" value="ECO:0007669"/>
    <property type="project" value="UniProtKB-UniPathway"/>
</dbReference>
<accession>A0A0G1U7X9</accession>
<comment type="similarity">
    <text evidence="2">Belongs to the CTP synthase family.</text>
</comment>
<keyword evidence="8" id="KW-0460">Magnesium</keyword>
<evidence type="ECO:0000256" key="11">
    <source>
        <dbReference type="ARBA" id="ARBA00047781"/>
    </source>
</evidence>
<evidence type="ECO:0000259" key="15">
    <source>
        <dbReference type="Pfam" id="PF00117"/>
    </source>
</evidence>
<evidence type="ECO:0000256" key="2">
    <source>
        <dbReference type="ARBA" id="ARBA00007533"/>
    </source>
</evidence>
<dbReference type="FunFam" id="3.40.50.300:FF:000009">
    <property type="entry name" value="CTP synthase"/>
    <property type="match status" value="1"/>
</dbReference>
<feature type="domain" description="Glutamine amidotransferase" evidence="15">
    <location>
        <begin position="308"/>
        <end position="567"/>
    </location>
</feature>
<dbReference type="CDD" id="cd01746">
    <property type="entry name" value="GATase1_CTP_Synthase"/>
    <property type="match status" value="1"/>
</dbReference>
<dbReference type="GO" id="GO:0046872">
    <property type="term" value="F:metal ion binding"/>
    <property type="evidence" value="ECO:0007669"/>
    <property type="project" value="UniProtKB-KW"/>
</dbReference>
<dbReference type="SUPFAM" id="SSF52540">
    <property type="entry name" value="P-loop containing nucleoside triphosphate hydrolases"/>
    <property type="match status" value="1"/>
</dbReference>
<evidence type="ECO:0000256" key="4">
    <source>
        <dbReference type="ARBA" id="ARBA00022598"/>
    </source>
</evidence>
<organism evidence="17 18">
    <name type="scientific">Candidatus Wolfebacteria bacterium GW2011_GWA2_47_9b</name>
    <dbReference type="NCBI Taxonomy" id="1619005"/>
    <lineage>
        <taxon>Bacteria</taxon>
        <taxon>Candidatus Wolfeibacteriota</taxon>
    </lineage>
</organism>
<dbReference type="InterPro" id="IPR004468">
    <property type="entry name" value="CTP_synthase"/>
</dbReference>
<evidence type="ECO:0000256" key="9">
    <source>
        <dbReference type="ARBA" id="ARBA00022962"/>
    </source>
</evidence>
<evidence type="ECO:0000256" key="13">
    <source>
        <dbReference type="ARBA" id="ARBA00079941"/>
    </source>
</evidence>
<dbReference type="PATRIC" id="fig|1619005.3.peg.294"/>
<gene>
    <name evidence="17" type="ORF">UY19_C0005G0010</name>
</gene>
<dbReference type="InterPro" id="IPR027417">
    <property type="entry name" value="P-loop_NTPase"/>
</dbReference>
<dbReference type="Gene3D" id="3.40.50.880">
    <property type="match status" value="1"/>
</dbReference>
<dbReference type="GO" id="GO:0042802">
    <property type="term" value="F:identical protein binding"/>
    <property type="evidence" value="ECO:0007669"/>
    <property type="project" value="TreeGrafter"/>
</dbReference>
<name>A0A0G1U7X9_9BACT</name>
<dbReference type="Pfam" id="PF06418">
    <property type="entry name" value="CTP_synth_N"/>
    <property type="match status" value="1"/>
</dbReference>
<comment type="pathway">
    <text evidence="1">Pyrimidine metabolism; CTP biosynthesis via de novo pathway; CTP from UDP: step 2/2.</text>
</comment>
<dbReference type="PROSITE" id="PS51273">
    <property type="entry name" value="GATASE_TYPE_1"/>
    <property type="match status" value="1"/>
</dbReference>
<dbReference type="Proteomes" id="UP000033882">
    <property type="component" value="Unassembled WGS sequence"/>
</dbReference>
<proteinExistence type="inferred from homology"/>
<comment type="catalytic activity">
    <reaction evidence="11">
        <text>UTP + L-glutamine + ATP + H2O = CTP + L-glutamate + ADP + phosphate + 2 H(+)</text>
        <dbReference type="Rhea" id="RHEA:26426"/>
        <dbReference type="ChEBI" id="CHEBI:15377"/>
        <dbReference type="ChEBI" id="CHEBI:15378"/>
        <dbReference type="ChEBI" id="CHEBI:29985"/>
        <dbReference type="ChEBI" id="CHEBI:30616"/>
        <dbReference type="ChEBI" id="CHEBI:37563"/>
        <dbReference type="ChEBI" id="CHEBI:43474"/>
        <dbReference type="ChEBI" id="CHEBI:46398"/>
        <dbReference type="ChEBI" id="CHEBI:58359"/>
        <dbReference type="ChEBI" id="CHEBI:456216"/>
        <dbReference type="EC" id="6.3.4.2"/>
    </reaction>
</comment>
<dbReference type="GO" id="GO:0019856">
    <property type="term" value="P:pyrimidine nucleobase biosynthetic process"/>
    <property type="evidence" value="ECO:0007669"/>
    <property type="project" value="TreeGrafter"/>
</dbReference>
<dbReference type="InterPro" id="IPR017926">
    <property type="entry name" value="GATASE"/>
</dbReference>
<keyword evidence="4" id="KW-0436">Ligase</keyword>
<feature type="domain" description="CTP synthase N-terminal" evidence="16">
    <location>
        <begin position="5"/>
        <end position="268"/>
    </location>
</feature>
<protein>
    <recommendedName>
        <fullName evidence="3">CTP synthase (glutamine hydrolyzing)</fullName>
        <ecNumber evidence="3">6.3.4.2</ecNumber>
    </recommendedName>
    <alternativeName>
        <fullName evidence="13">Cytidine 5'-triphosphate synthase</fullName>
    </alternativeName>
    <alternativeName>
        <fullName evidence="14">Cytidine triphosphate synthetase</fullName>
    </alternativeName>
    <alternativeName>
        <fullName evidence="12">UTP--ammonia ligase</fullName>
    </alternativeName>
</protein>
<evidence type="ECO:0000256" key="3">
    <source>
        <dbReference type="ARBA" id="ARBA00012291"/>
    </source>
</evidence>
<keyword evidence="9" id="KW-0315">Glutamine amidotransferase</keyword>